<dbReference type="InterPro" id="IPR036390">
    <property type="entry name" value="WH_DNA-bd_sf"/>
</dbReference>
<organism evidence="3 4">
    <name type="scientific">Amycolatopsis minnesotensis</name>
    <dbReference type="NCBI Taxonomy" id="337894"/>
    <lineage>
        <taxon>Bacteria</taxon>
        <taxon>Bacillati</taxon>
        <taxon>Actinomycetota</taxon>
        <taxon>Actinomycetes</taxon>
        <taxon>Pseudonocardiales</taxon>
        <taxon>Pseudonocardiaceae</taxon>
        <taxon>Amycolatopsis</taxon>
    </lineage>
</organism>
<dbReference type="Gene3D" id="1.10.10.10">
    <property type="entry name" value="Winged helix-like DNA-binding domain superfamily/Winged helix DNA-binding domain"/>
    <property type="match status" value="1"/>
</dbReference>
<feature type="coiled-coil region" evidence="1">
    <location>
        <begin position="113"/>
        <end position="147"/>
    </location>
</feature>
<dbReference type="PANTHER" id="PTHR33169">
    <property type="entry name" value="PADR-FAMILY TRANSCRIPTIONAL REGULATOR"/>
    <property type="match status" value="1"/>
</dbReference>
<keyword evidence="1" id="KW-0175">Coiled coil</keyword>
<comment type="caution">
    <text evidence="3">The sequence shown here is derived from an EMBL/GenBank/DDBJ whole genome shotgun (WGS) entry which is preliminary data.</text>
</comment>
<evidence type="ECO:0000313" key="3">
    <source>
        <dbReference type="EMBL" id="GAA1976178.1"/>
    </source>
</evidence>
<evidence type="ECO:0000313" key="4">
    <source>
        <dbReference type="Proteomes" id="UP001501116"/>
    </source>
</evidence>
<dbReference type="InterPro" id="IPR005149">
    <property type="entry name" value="Tscrpt_reg_PadR_N"/>
</dbReference>
<dbReference type="Proteomes" id="UP001501116">
    <property type="component" value="Unassembled WGS sequence"/>
</dbReference>
<reference evidence="4" key="1">
    <citation type="journal article" date="2019" name="Int. J. Syst. Evol. Microbiol.">
        <title>The Global Catalogue of Microorganisms (GCM) 10K type strain sequencing project: providing services to taxonomists for standard genome sequencing and annotation.</title>
        <authorList>
            <consortium name="The Broad Institute Genomics Platform"/>
            <consortium name="The Broad Institute Genome Sequencing Center for Infectious Disease"/>
            <person name="Wu L."/>
            <person name="Ma J."/>
        </authorList>
    </citation>
    <scope>NUCLEOTIDE SEQUENCE [LARGE SCALE GENOMIC DNA]</scope>
    <source>
        <strain evidence="4">JCM 14545</strain>
    </source>
</reference>
<dbReference type="Pfam" id="PF03551">
    <property type="entry name" value="PadR"/>
    <property type="match status" value="1"/>
</dbReference>
<dbReference type="InterPro" id="IPR036388">
    <property type="entry name" value="WH-like_DNA-bd_sf"/>
</dbReference>
<keyword evidence="4" id="KW-1185">Reference proteome</keyword>
<name>A0ABP5D978_9PSEU</name>
<feature type="domain" description="Transcription regulator PadR N-terminal" evidence="2">
    <location>
        <begin position="11"/>
        <end position="87"/>
    </location>
</feature>
<gene>
    <name evidence="3" type="ORF">GCM10009754_59790</name>
</gene>
<dbReference type="RefSeq" id="WP_344426221.1">
    <property type="nucleotide sequence ID" value="NZ_BAAANN010000027.1"/>
</dbReference>
<sequence>MKRPSPLLFVVLGLLLEAPMHPYEMQRLLKERRKERVVALDQRSSFYQAITRLERDGLIEVSEVVRDPARPERTVYAITALGRTTFQDWLRTMLSAPRDVFPEFPVAIAYLPLLDVEDALSLLETRREALQARLADTERALSEGKAALPRLMLLEEEVQRAVVAAELDWLDSLIDDIRGGELTWSAELVAAEIARLSPPSAD</sequence>
<protein>
    <submittedName>
        <fullName evidence="3">PadR family transcriptional regulator</fullName>
    </submittedName>
</protein>
<evidence type="ECO:0000259" key="2">
    <source>
        <dbReference type="Pfam" id="PF03551"/>
    </source>
</evidence>
<dbReference type="SUPFAM" id="SSF46785">
    <property type="entry name" value="Winged helix' DNA-binding domain"/>
    <property type="match status" value="1"/>
</dbReference>
<dbReference type="PANTHER" id="PTHR33169:SF27">
    <property type="entry name" value="TRANSCRIPTIONAL REGULATOR PADR FAMILY PROTEIN"/>
    <property type="match status" value="1"/>
</dbReference>
<accession>A0ABP5D978</accession>
<dbReference type="EMBL" id="BAAANN010000027">
    <property type="protein sequence ID" value="GAA1976178.1"/>
    <property type="molecule type" value="Genomic_DNA"/>
</dbReference>
<proteinExistence type="predicted"/>
<dbReference type="InterPro" id="IPR052509">
    <property type="entry name" value="Metal_resp_DNA-bind_regulator"/>
</dbReference>
<evidence type="ECO:0000256" key="1">
    <source>
        <dbReference type="SAM" id="Coils"/>
    </source>
</evidence>